<dbReference type="Proteomes" id="UP000694554">
    <property type="component" value="Chromosome 3"/>
</dbReference>
<accession>A0A8C9BCR2</accession>
<evidence type="ECO:0000313" key="2">
    <source>
        <dbReference type="Ensembl" id="ENSPSNP00000008376.1"/>
    </source>
</evidence>
<sequence>GSPGVPVPPVKTGGGRGGSMLPLLQVGPCGAHTCIHIVGPPAGLAAASCWGAACAGIEDVIDRALHLAVIDGLGALGGAGEGGEGSGPTISTSQISLNSIPPSQAIPHLTQALLPSNLRQWILSPKHPPLASEVLRGTVPPARPALARLKAALSTSSIHPMPVPDPWAQMSHPQERGLLQCPQGAPSRQSHALFEFVSPRPSACVSTKQESQGLGSIVSPSSGASALNKG</sequence>
<organism evidence="2 3">
    <name type="scientific">Phocoena sinus</name>
    <name type="common">Vaquita</name>
    <dbReference type="NCBI Taxonomy" id="42100"/>
    <lineage>
        <taxon>Eukaryota</taxon>
        <taxon>Metazoa</taxon>
        <taxon>Chordata</taxon>
        <taxon>Craniata</taxon>
        <taxon>Vertebrata</taxon>
        <taxon>Euteleostomi</taxon>
        <taxon>Mammalia</taxon>
        <taxon>Eutheria</taxon>
        <taxon>Laurasiatheria</taxon>
        <taxon>Artiodactyla</taxon>
        <taxon>Whippomorpha</taxon>
        <taxon>Cetacea</taxon>
        <taxon>Odontoceti</taxon>
        <taxon>Phocoenidae</taxon>
        <taxon>Phocoena</taxon>
    </lineage>
</organism>
<proteinExistence type="predicted"/>
<feature type="region of interest" description="Disordered" evidence="1">
    <location>
        <begin position="207"/>
        <end position="230"/>
    </location>
</feature>
<name>A0A8C9BCR2_PHOSS</name>
<dbReference type="Ensembl" id="ENSPSNT00000009475.1">
    <property type="protein sequence ID" value="ENSPSNP00000008376.1"/>
    <property type="gene ID" value="ENSPSNG00000006174.1"/>
</dbReference>
<reference evidence="2" key="1">
    <citation type="submission" date="2019-08" db="EMBL/GenBank/DDBJ databases">
        <title>Phocoena sinus (Vaquita) genome, mPhoSin1, primary haplotype.</title>
        <authorList>
            <person name="Morin P."/>
            <person name="Mountcastle J."/>
            <person name="Fungtammasan C."/>
            <person name="Rhie A."/>
            <person name="Rojas-Bracho L."/>
            <person name="Smith C.R."/>
            <person name="Taylor B.L."/>
            <person name="Gulland F.M.D."/>
            <person name="Musser W."/>
            <person name="Houck M."/>
            <person name="Haase B."/>
            <person name="Paez S."/>
            <person name="Howe K."/>
            <person name="Torrance J."/>
            <person name="Formenti G."/>
            <person name="Phillippy A."/>
            <person name="Ryder O."/>
            <person name="Jarvis E.D."/>
            <person name="Fedrigo O."/>
        </authorList>
    </citation>
    <scope>NUCLEOTIDE SEQUENCE [LARGE SCALE GENOMIC DNA]</scope>
</reference>
<dbReference type="GeneTree" id="ENSGT00860000135639"/>
<evidence type="ECO:0000313" key="3">
    <source>
        <dbReference type="Proteomes" id="UP000694554"/>
    </source>
</evidence>
<dbReference type="AlphaFoldDB" id="A0A8C9BCR2"/>
<reference evidence="2" key="3">
    <citation type="submission" date="2025-09" db="UniProtKB">
        <authorList>
            <consortium name="Ensembl"/>
        </authorList>
    </citation>
    <scope>IDENTIFICATION</scope>
</reference>
<evidence type="ECO:0000256" key="1">
    <source>
        <dbReference type="SAM" id="MobiDB-lite"/>
    </source>
</evidence>
<reference evidence="2" key="2">
    <citation type="submission" date="2025-08" db="UniProtKB">
        <authorList>
            <consortium name="Ensembl"/>
        </authorList>
    </citation>
    <scope>IDENTIFICATION</scope>
</reference>
<protein>
    <submittedName>
        <fullName evidence="2">Uncharacterized protein</fullName>
    </submittedName>
</protein>
<keyword evidence="3" id="KW-1185">Reference proteome</keyword>